<dbReference type="GO" id="GO:0016747">
    <property type="term" value="F:acyltransferase activity, transferring groups other than amino-acyl groups"/>
    <property type="evidence" value="ECO:0007669"/>
    <property type="project" value="InterPro"/>
</dbReference>
<dbReference type="SUPFAM" id="SSF55729">
    <property type="entry name" value="Acyl-CoA N-acyltransferases (Nat)"/>
    <property type="match status" value="1"/>
</dbReference>
<dbReference type="EMBL" id="PYMA01000001">
    <property type="protein sequence ID" value="PSW22292.1"/>
    <property type="molecule type" value="Genomic_DNA"/>
</dbReference>
<organism evidence="2 3">
    <name type="scientific">Photobacterium sanctipauli</name>
    <dbReference type="NCBI Taxonomy" id="1342794"/>
    <lineage>
        <taxon>Bacteria</taxon>
        <taxon>Pseudomonadati</taxon>
        <taxon>Pseudomonadota</taxon>
        <taxon>Gammaproteobacteria</taxon>
        <taxon>Vibrionales</taxon>
        <taxon>Vibrionaceae</taxon>
        <taxon>Photobacterium</taxon>
    </lineage>
</organism>
<reference evidence="2 3" key="1">
    <citation type="submission" date="2018-01" db="EMBL/GenBank/DDBJ databases">
        <title>Whole genome sequencing of Histamine producing bacteria.</title>
        <authorList>
            <person name="Butler K."/>
        </authorList>
    </citation>
    <scope>NUCLEOTIDE SEQUENCE [LARGE SCALE GENOMIC DNA]</scope>
    <source>
        <strain evidence="2 3">DSM 100436</strain>
    </source>
</reference>
<dbReference type="OrthoDB" id="9799601at2"/>
<keyword evidence="3" id="KW-1185">Reference proteome</keyword>
<feature type="domain" description="N-acetyltransferase" evidence="1">
    <location>
        <begin position="1"/>
        <end position="140"/>
    </location>
</feature>
<dbReference type="Pfam" id="PF00583">
    <property type="entry name" value="Acetyltransf_1"/>
    <property type="match status" value="1"/>
</dbReference>
<proteinExistence type="predicted"/>
<evidence type="ECO:0000313" key="3">
    <source>
        <dbReference type="Proteomes" id="UP000241771"/>
    </source>
</evidence>
<sequence length="140" mass="16121">MEVRLLSSNKQALTEVAEVLLELRPQYTLDNLISQIKSQQKSGYQIVYVTEDEKVLCAAGFVTGQKLSWGKYIYIDDLVTAEAHRSKGAGQMLVDWFKDYAHLNQFDQIHLDSGVHRFGAHKFYLKEDFVIASHHFCYSF</sequence>
<dbReference type="PROSITE" id="PS51186">
    <property type="entry name" value="GNAT"/>
    <property type="match status" value="1"/>
</dbReference>
<name>A0A2T3P1D5_9GAMM</name>
<dbReference type="RefSeq" id="WP_036825402.1">
    <property type="nucleotide sequence ID" value="NZ_JGVO01000650.1"/>
</dbReference>
<dbReference type="Gene3D" id="3.40.630.30">
    <property type="match status" value="1"/>
</dbReference>
<dbReference type="AlphaFoldDB" id="A0A2T3P1D5"/>
<evidence type="ECO:0000313" key="2">
    <source>
        <dbReference type="EMBL" id="PSW22292.1"/>
    </source>
</evidence>
<keyword evidence="2" id="KW-0808">Transferase</keyword>
<evidence type="ECO:0000259" key="1">
    <source>
        <dbReference type="PROSITE" id="PS51186"/>
    </source>
</evidence>
<gene>
    <name evidence="2" type="ORF">C9I98_03260</name>
</gene>
<comment type="caution">
    <text evidence="2">The sequence shown here is derived from an EMBL/GenBank/DDBJ whole genome shotgun (WGS) entry which is preliminary data.</text>
</comment>
<dbReference type="Proteomes" id="UP000241771">
    <property type="component" value="Unassembled WGS sequence"/>
</dbReference>
<dbReference type="InterPro" id="IPR016181">
    <property type="entry name" value="Acyl_CoA_acyltransferase"/>
</dbReference>
<protein>
    <submittedName>
        <fullName evidence="2">N-acetyltransferase</fullName>
    </submittedName>
</protein>
<dbReference type="CDD" id="cd04301">
    <property type="entry name" value="NAT_SF"/>
    <property type="match status" value="1"/>
</dbReference>
<dbReference type="InterPro" id="IPR000182">
    <property type="entry name" value="GNAT_dom"/>
</dbReference>
<accession>A0A2T3P1D5</accession>